<organism evidence="1 2">
    <name type="scientific">Gossypium gossypioides</name>
    <name type="common">Mexican cotton</name>
    <name type="synonym">Selera gossypioides</name>
    <dbReference type="NCBI Taxonomy" id="34282"/>
    <lineage>
        <taxon>Eukaryota</taxon>
        <taxon>Viridiplantae</taxon>
        <taxon>Streptophyta</taxon>
        <taxon>Embryophyta</taxon>
        <taxon>Tracheophyta</taxon>
        <taxon>Spermatophyta</taxon>
        <taxon>Magnoliopsida</taxon>
        <taxon>eudicotyledons</taxon>
        <taxon>Gunneridae</taxon>
        <taxon>Pentapetalae</taxon>
        <taxon>rosids</taxon>
        <taxon>malvids</taxon>
        <taxon>Malvales</taxon>
        <taxon>Malvaceae</taxon>
        <taxon>Malvoideae</taxon>
        <taxon>Gossypium</taxon>
    </lineage>
</organism>
<protein>
    <submittedName>
        <fullName evidence="1">Uncharacterized protein</fullName>
    </submittedName>
</protein>
<dbReference type="AlphaFoldDB" id="A0A7J9CY11"/>
<name>A0A7J9CY11_GOSGO</name>
<sequence>MRRIWRGTFLLVDFNLLREKGIWQHMQWLLKVCESMRIRSGLNTCQ</sequence>
<dbReference type="Proteomes" id="UP000593579">
    <property type="component" value="Unassembled WGS sequence"/>
</dbReference>
<keyword evidence="2" id="KW-1185">Reference proteome</keyword>
<gene>
    <name evidence="1" type="ORF">Gogos_005529</name>
</gene>
<accession>A0A7J9CY11</accession>
<evidence type="ECO:0000313" key="1">
    <source>
        <dbReference type="EMBL" id="MBA0753204.1"/>
    </source>
</evidence>
<proteinExistence type="predicted"/>
<comment type="caution">
    <text evidence="1">The sequence shown here is derived from an EMBL/GenBank/DDBJ whole genome shotgun (WGS) entry which is preliminary data.</text>
</comment>
<dbReference type="EMBL" id="JABEZY010187908">
    <property type="protein sequence ID" value="MBA0753204.1"/>
    <property type="molecule type" value="Genomic_DNA"/>
</dbReference>
<evidence type="ECO:0000313" key="2">
    <source>
        <dbReference type="Proteomes" id="UP000593579"/>
    </source>
</evidence>
<reference evidence="1 2" key="1">
    <citation type="journal article" date="2019" name="Genome Biol. Evol.">
        <title>Insights into the evolution of the New World diploid cottons (Gossypium, subgenus Houzingenia) based on genome sequencing.</title>
        <authorList>
            <person name="Grover C.E."/>
            <person name="Arick M.A. 2nd"/>
            <person name="Thrash A."/>
            <person name="Conover J.L."/>
            <person name="Sanders W.S."/>
            <person name="Peterson D.G."/>
            <person name="Frelichowski J.E."/>
            <person name="Scheffler J.A."/>
            <person name="Scheffler B.E."/>
            <person name="Wendel J.F."/>
        </authorList>
    </citation>
    <scope>NUCLEOTIDE SEQUENCE [LARGE SCALE GENOMIC DNA]</scope>
    <source>
        <strain evidence="1">5</strain>
        <tissue evidence="1">Leaf</tissue>
    </source>
</reference>